<sequence length="337" mass="38143">MSVPLQVLPHGFWGVLTEAKRIITTHPRRHFLSLPIFLLLSLSFSLIVYPTFRRRLLLRSLVITTTTDILLRRHFQPNNINTNLLLFSLIYSFFVFVFSLSAIATITYSVFHGFSGQPVKLLSTIRLILTSFLTLLGNVIVSQVIVCLISLVFGGFLFLVFRGIELMDVRIEYSSPYFIGFSSVFLLAFLFLLVNFQVNWTLLSVILVVEFNWGFTALRRSSVDLMKGMKQIALSSLLFLVIFAGILIWMSSSVSSMDSNNEGKNWGLVFQIVVVFTLLLMLILLHKTASKAVLYVYCKVVHGGEVAQEIAEEFTYVISSPFDSDGKVHHVLSIIHE</sequence>
<keyword evidence="3" id="KW-1185">Reference proteome</keyword>
<proteinExistence type="predicted"/>
<feature type="transmembrane region" description="Helical" evidence="1">
    <location>
        <begin position="232"/>
        <end position="254"/>
    </location>
</feature>
<feature type="transmembrane region" description="Helical" evidence="1">
    <location>
        <begin position="31"/>
        <end position="50"/>
    </location>
</feature>
<evidence type="ECO:0000313" key="2">
    <source>
        <dbReference type="EMBL" id="KAK4263507.1"/>
    </source>
</evidence>
<feature type="transmembrane region" description="Helical" evidence="1">
    <location>
        <begin position="84"/>
        <end position="108"/>
    </location>
</feature>
<keyword evidence="1" id="KW-0812">Transmembrane</keyword>
<dbReference type="PANTHER" id="PTHR33133:SF7">
    <property type="entry name" value="F26K24.10 PROTEIN-RELATED"/>
    <property type="match status" value="1"/>
</dbReference>
<protein>
    <submittedName>
        <fullName evidence="2">Uncharacterized protein</fullName>
    </submittedName>
</protein>
<evidence type="ECO:0000313" key="3">
    <source>
        <dbReference type="Proteomes" id="UP001293593"/>
    </source>
</evidence>
<gene>
    <name evidence="2" type="ORF">QN277_028906</name>
</gene>
<dbReference type="AlphaFoldDB" id="A0AAE1J718"/>
<keyword evidence="1" id="KW-1133">Transmembrane helix</keyword>
<dbReference type="EMBL" id="JAWXYG010000009">
    <property type="protein sequence ID" value="KAK4263507.1"/>
    <property type="molecule type" value="Genomic_DNA"/>
</dbReference>
<dbReference type="Proteomes" id="UP001293593">
    <property type="component" value="Unassembled WGS sequence"/>
</dbReference>
<feature type="transmembrane region" description="Helical" evidence="1">
    <location>
        <begin position="266"/>
        <end position="285"/>
    </location>
</feature>
<keyword evidence="1" id="KW-0472">Membrane</keyword>
<organism evidence="2 3">
    <name type="scientific">Acacia crassicarpa</name>
    <name type="common">northern wattle</name>
    <dbReference type="NCBI Taxonomy" id="499986"/>
    <lineage>
        <taxon>Eukaryota</taxon>
        <taxon>Viridiplantae</taxon>
        <taxon>Streptophyta</taxon>
        <taxon>Embryophyta</taxon>
        <taxon>Tracheophyta</taxon>
        <taxon>Spermatophyta</taxon>
        <taxon>Magnoliopsida</taxon>
        <taxon>eudicotyledons</taxon>
        <taxon>Gunneridae</taxon>
        <taxon>Pentapetalae</taxon>
        <taxon>rosids</taxon>
        <taxon>fabids</taxon>
        <taxon>Fabales</taxon>
        <taxon>Fabaceae</taxon>
        <taxon>Caesalpinioideae</taxon>
        <taxon>mimosoid clade</taxon>
        <taxon>Acacieae</taxon>
        <taxon>Acacia</taxon>
    </lineage>
</organism>
<accession>A0AAE1J718</accession>
<reference evidence="2" key="1">
    <citation type="submission" date="2023-10" db="EMBL/GenBank/DDBJ databases">
        <title>Chromosome-level genome of the transformable northern wattle, Acacia crassicarpa.</title>
        <authorList>
            <person name="Massaro I."/>
            <person name="Sinha N.R."/>
            <person name="Poethig S."/>
            <person name="Leichty A.R."/>
        </authorList>
    </citation>
    <scope>NUCLEOTIDE SEQUENCE</scope>
    <source>
        <strain evidence="2">Acra3RX</strain>
        <tissue evidence="2">Leaf</tissue>
    </source>
</reference>
<evidence type="ECO:0000256" key="1">
    <source>
        <dbReference type="SAM" id="Phobius"/>
    </source>
</evidence>
<dbReference type="PANTHER" id="PTHR33133">
    <property type="entry name" value="OS08G0107100 PROTEIN-RELATED"/>
    <property type="match status" value="1"/>
</dbReference>
<name>A0AAE1J718_9FABA</name>
<feature type="transmembrane region" description="Helical" evidence="1">
    <location>
        <begin position="200"/>
        <end position="220"/>
    </location>
</feature>
<feature type="transmembrane region" description="Helical" evidence="1">
    <location>
        <begin position="173"/>
        <end position="194"/>
    </location>
</feature>
<comment type="caution">
    <text evidence="2">The sequence shown here is derived from an EMBL/GenBank/DDBJ whole genome shotgun (WGS) entry which is preliminary data.</text>
</comment>
<feature type="transmembrane region" description="Helical" evidence="1">
    <location>
        <begin position="128"/>
        <end position="161"/>
    </location>
</feature>